<dbReference type="GO" id="GO:0004657">
    <property type="term" value="F:proline dehydrogenase activity"/>
    <property type="evidence" value="ECO:0007669"/>
    <property type="project" value="UniProtKB-EC"/>
</dbReference>
<dbReference type="InterPro" id="IPR015659">
    <property type="entry name" value="Proline_oxidase"/>
</dbReference>
<proteinExistence type="inferred from homology"/>
<comment type="catalytic activity">
    <reaction evidence="5">
        <text>L-proline + a quinone = (S)-1-pyrroline-5-carboxylate + a quinol + H(+)</text>
        <dbReference type="Rhea" id="RHEA:23784"/>
        <dbReference type="ChEBI" id="CHEBI:15378"/>
        <dbReference type="ChEBI" id="CHEBI:17388"/>
        <dbReference type="ChEBI" id="CHEBI:24646"/>
        <dbReference type="ChEBI" id="CHEBI:60039"/>
        <dbReference type="ChEBI" id="CHEBI:132124"/>
        <dbReference type="EC" id="1.5.5.2"/>
    </reaction>
</comment>
<feature type="domain" description="EF-hand" evidence="6">
    <location>
        <begin position="304"/>
        <end position="339"/>
    </location>
</feature>
<dbReference type="WBParaSite" id="MBELARI_LOCUS15867">
    <property type="protein sequence ID" value="MBELARI_LOCUS15867"/>
    <property type="gene ID" value="MBELARI_LOCUS15867"/>
</dbReference>
<dbReference type="WBParaSite" id="MBELARI_LOCUS707">
    <property type="protein sequence ID" value="MBELARI_LOCUS707"/>
    <property type="gene ID" value="MBELARI_LOCUS707"/>
</dbReference>
<evidence type="ECO:0000256" key="5">
    <source>
        <dbReference type="RuleBase" id="RU364054"/>
    </source>
</evidence>
<organism evidence="7 9">
    <name type="scientific">Mesorhabditis belari</name>
    <dbReference type="NCBI Taxonomy" id="2138241"/>
    <lineage>
        <taxon>Eukaryota</taxon>
        <taxon>Metazoa</taxon>
        <taxon>Ecdysozoa</taxon>
        <taxon>Nematoda</taxon>
        <taxon>Chromadorea</taxon>
        <taxon>Rhabditida</taxon>
        <taxon>Rhabditina</taxon>
        <taxon>Rhabditomorpha</taxon>
        <taxon>Rhabditoidea</taxon>
        <taxon>Rhabditidae</taxon>
        <taxon>Mesorhabditinae</taxon>
        <taxon>Mesorhabditis</taxon>
    </lineage>
</organism>
<comment type="pathway">
    <text evidence="1">Amino-acid degradation; L-proline degradation into L-glutamate; L-glutamate from L-proline: step 1/2.</text>
</comment>
<dbReference type="InterPro" id="IPR002872">
    <property type="entry name" value="Proline_DH_dom"/>
</dbReference>
<accession>A0AAF3FMY5</accession>
<keyword evidence="3 5" id="KW-0560">Oxidoreductase</keyword>
<comment type="similarity">
    <text evidence="2 5">Belongs to the proline oxidase family.</text>
</comment>
<sequence length="618" mass="70346">MLLRVPNGGLRLISVLSTRSAASQASSSTTPPLTNTPLNDEKAKEIEQCFSRLDLTFRNTKEAFKSKSNGELLRAIAVLQICEYEFLVQNNMRILNTLRATLGKNLFKKLLKKTFYGHFVAGEDENEVMPTVERLKQFGVKSILDYSVEADLTPKQAQEKTEKGMSKATQVTSEAITSSGLVDKNTAEKTRERYSAHHEFADRRKDQFSARTYFYEGEEECDRNRDIFCQTVDAVAKATGGEGFAAIKITALGRPGLLLKLSESIAQTKNFFNALTSDTNSRTEKRRLTESDFIQKLKEFGVRTDSEEASDWFKSVDFDSDGSLDFHGWQHLLEENKKLGDMFKVLNIKTGKLEPLIQNLTSDEEKEFTNMVRRTLDVAEHAISRGVRVMVDAEQTYFQPAISRMAIQMMRKYNKERGNIFNTYQAYLKSALDCMECDMQLARREGWHFGAKLVRGAYMEQERKRATTIGYEDPINPDFEATSKMYEKCLTRIADECDRRGRGNVSVMAASHNENTVRFAVNLMRERCYAPSEKILCFAQLYGMCDQVSFPLGQAGYSVYKYLPYGPVEDVLPYLSRRALENGSLLKKANQERGLLIKEFRRRIGAGQLVYKVPIPEK</sequence>
<dbReference type="Gene3D" id="3.20.20.220">
    <property type="match status" value="2"/>
</dbReference>
<keyword evidence="5" id="KW-0274">FAD</keyword>
<keyword evidence="7" id="KW-1185">Reference proteome</keyword>
<dbReference type="GO" id="GO:0005739">
    <property type="term" value="C:mitochondrion"/>
    <property type="evidence" value="ECO:0007669"/>
    <property type="project" value="TreeGrafter"/>
</dbReference>
<dbReference type="PROSITE" id="PS50222">
    <property type="entry name" value="EF_HAND_2"/>
    <property type="match status" value="1"/>
</dbReference>
<dbReference type="SUPFAM" id="SSF51730">
    <property type="entry name" value="FAD-linked oxidoreductase"/>
    <property type="match status" value="1"/>
</dbReference>
<comment type="cofactor">
    <cofactor evidence="5">
        <name>FAD</name>
        <dbReference type="ChEBI" id="CHEBI:57692"/>
    </cofactor>
</comment>
<evidence type="ECO:0000256" key="4">
    <source>
        <dbReference type="ARBA" id="ARBA00023062"/>
    </source>
</evidence>
<keyword evidence="4 5" id="KW-0642">Proline metabolism</keyword>
<evidence type="ECO:0000313" key="9">
    <source>
        <dbReference type="WBParaSite" id="MBELARI_LOCUS707"/>
    </source>
</evidence>
<dbReference type="PANTHER" id="PTHR13914:SF0">
    <property type="entry name" value="PROLINE DEHYDROGENASE 1, MITOCHONDRIAL"/>
    <property type="match status" value="1"/>
</dbReference>
<dbReference type="FunFam" id="3.20.20.220:FF:000012">
    <property type="entry name" value="Proline dehydrogenase"/>
    <property type="match status" value="1"/>
</dbReference>
<evidence type="ECO:0000256" key="1">
    <source>
        <dbReference type="ARBA" id="ARBA00004739"/>
    </source>
</evidence>
<reference evidence="8 9" key="1">
    <citation type="submission" date="2024-02" db="UniProtKB">
        <authorList>
            <consortium name="WormBaseParasite"/>
        </authorList>
    </citation>
    <scope>IDENTIFICATION</scope>
</reference>
<dbReference type="GO" id="GO:0010133">
    <property type="term" value="P:L-proline catabolic process to L-glutamate"/>
    <property type="evidence" value="ECO:0007669"/>
    <property type="project" value="TreeGrafter"/>
</dbReference>
<dbReference type="InterPro" id="IPR029041">
    <property type="entry name" value="FAD-linked_oxidoreductase-like"/>
</dbReference>
<dbReference type="GO" id="GO:0005509">
    <property type="term" value="F:calcium ion binding"/>
    <property type="evidence" value="ECO:0007669"/>
    <property type="project" value="InterPro"/>
</dbReference>
<name>A0AAF3FMY5_9BILA</name>
<evidence type="ECO:0000256" key="3">
    <source>
        <dbReference type="ARBA" id="ARBA00023002"/>
    </source>
</evidence>
<protein>
    <recommendedName>
        <fullName evidence="5">Proline dehydrogenase</fullName>
        <ecNumber evidence="5">1.5.5.2</ecNumber>
    </recommendedName>
</protein>
<evidence type="ECO:0000259" key="6">
    <source>
        <dbReference type="PROSITE" id="PS50222"/>
    </source>
</evidence>
<dbReference type="InterPro" id="IPR002048">
    <property type="entry name" value="EF_hand_dom"/>
</dbReference>
<dbReference type="PANTHER" id="PTHR13914">
    <property type="entry name" value="PROLINE OXIDASE"/>
    <property type="match status" value="1"/>
</dbReference>
<evidence type="ECO:0000313" key="7">
    <source>
        <dbReference type="Proteomes" id="UP000887575"/>
    </source>
</evidence>
<keyword evidence="5" id="KW-0285">Flavoprotein</keyword>
<dbReference type="AlphaFoldDB" id="A0AAF3FMY5"/>
<dbReference type="GO" id="GO:0071949">
    <property type="term" value="F:FAD binding"/>
    <property type="evidence" value="ECO:0007669"/>
    <property type="project" value="TreeGrafter"/>
</dbReference>
<comment type="function">
    <text evidence="5">Converts proline to delta-1-pyrroline-5-carboxylate.</text>
</comment>
<dbReference type="InterPro" id="IPR011992">
    <property type="entry name" value="EF-hand-dom_pair"/>
</dbReference>
<dbReference type="SUPFAM" id="SSF47473">
    <property type="entry name" value="EF-hand"/>
    <property type="match status" value="1"/>
</dbReference>
<dbReference type="Proteomes" id="UP000887575">
    <property type="component" value="Unassembled WGS sequence"/>
</dbReference>
<dbReference type="Pfam" id="PF01619">
    <property type="entry name" value="Pro_dh"/>
    <property type="match status" value="1"/>
</dbReference>
<evidence type="ECO:0000313" key="8">
    <source>
        <dbReference type="WBParaSite" id="MBELARI_LOCUS15867"/>
    </source>
</evidence>
<evidence type="ECO:0000256" key="2">
    <source>
        <dbReference type="ARBA" id="ARBA00005869"/>
    </source>
</evidence>
<dbReference type="EC" id="1.5.5.2" evidence="5"/>